<evidence type="ECO:0000313" key="2">
    <source>
        <dbReference type="Proteomes" id="UP000270411"/>
    </source>
</evidence>
<name>A0A3G8GWI1_9BURK</name>
<dbReference type="KEGG" id="cpau:EHF44_02870"/>
<gene>
    <name evidence="1" type="ORF">EHF44_02870</name>
</gene>
<accession>A0A3G8GWI1</accession>
<dbReference type="OrthoDB" id="8965975at2"/>
<dbReference type="Proteomes" id="UP000270411">
    <property type="component" value="Chromosome 1"/>
</dbReference>
<dbReference type="RefSeq" id="WP_124682348.1">
    <property type="nucleotide sequence ID" value="NZ_CP033969.1"/>
</dbReference>
<dbReference type="AlphaFoldDB" id="A0A3G8GWI1"/>
<organism evidence="1 2">
    <name type="scientific">Cupriavidus pauculus</name>
    <dbReference type="NCBI Taxonomy" id="82633"/>
    <lineage>
        <taxon>Bacteria</taxon>
        <taxon>Pseudomonadati</taxon>
        <taxon>Pseudomonadota</taxon>
        <taxon>Betaproteobacteria</taxon>
        <taxon>Burkholderiales</taxon>
        <taxon>Burkholderiaceae</taxon>
        <taxon>Cupriavidus</taxon>
    </lineage>
</organism>
<evidence type="ECO:0000313" key="1">
    <source>
        <dbReference type="EMBL" id="AZG12454.1"/>
    </source>
</evidence>
<dbReference type="EMBL" id="CP033969">
    <property type="protein sequence ID" value="AZG12454.1"/>
    <property type="molecule type" value="Genomic_DNA"/>
</dbReference>
<sequence length="142" mass="16026">MSEKTWVRLRTFSLLCLLLAGTVAIYALRLDPRPWDCGSAERTLAGAGYVLEVCSLPDGPAGHPHEARLRVYDRLGRLLAHRSYHFAPWSPANKFDVGDNEIRYTDAAQPVRGGTFELHTLTFPPTSADRRAANFVRWFLDR</sequence>
<proteinExistence type="predicted"/>
<reference evidence="2" key="1">
    <citation type="submission" date="2018-11" db="EMBL/GenBank/DDBJ databases">
        <title>FDA dAtabase for Regulatory Grade micrObial Sequences (FDA-ARGOS): Supporting development and validation of Infectious Disease Dx tests.</title>
        <authorList>
            <person name="Goldberg B."/>
            <person name="Campos J."/>
            <person name="Tallon L."/>
            <person name="Sadzewicz L."/>
            <person name="Zhao X."/>
            <person name="Vavikolanu K."/>
            <person name="Mehta A."/>
            <person name="Aluvathingal J."/>
            <person name="Nadendla S."/>
            <person name="Geyer C."/>
            <person name="Nandy P."/>
            <person name="Yan Y."/>
            <person name="Sichtig H."/>
        </authorList>
    </citation>
    <scope>NUCLEOTIDE SEQUENCE [LARGE SCALE GENOMIC DNA]</scope>
    <source>
        <strain evidence="2">FDAARGOS_614</strain>
    </source>
</reference>
<protein>
    <submittedName>
        <fullName evidence="1">Uncharacterized protein</fullName>
    </submittedName>
</protein>